<sequence>HYEYALGAAVKTTVTAAADQAGQDVLKGGNIEPSFRSMALYGRSPEGFYRVFHFWKVKPTGGVEEILNEKTNKQMLAVIFEAYVDPTQSVGEEFFEFYDMTAVPTS</sequence>
<protein>
    <submittedName>
        <fullName evidence="1">Uncharacterized protein</fullName>
    </submittedName>
</protein>
<reference evidence="1" key="1">
    <citation type="journal article" date="2015" name="Nature">
        <title>Complex archaea that bridge the gap between prokaryotes and eukaryotes.</title>
        <authorList>
            <person name="Spang A."/>
            <person name="Saw J.H."/>
            <person name="Jorgensen S.L."/>
            <person name="Zaremba-Niedzwiedzka K."/>
            <person name="Martijn J."/>
            <person name="Lind A.E."/>
            <person name="van Eijk R."/>
            <person name="Schleper C."/>
            <person name="Guy L."/>
            <person name="Ettema T.J."/>
        </authorList>
    </citation>
    <scope>NUCLEOTIDE SEQUENCE</scope>
</reference>
<comment type="caution">
    <text evidence="1">The sequence shown here is derived from an EMBL/GenBank/DDBJ whole genome shotgun (WGS) entry which is preliminary data.</text>
</comment>
<evidence type="ECO:0000313" key="1">
    <source>
        <dbReference type="EMBL" id="KKK72427.1"/>
    </source>
</evidence>
<dbReference type="AlphaFoldDB" id="A0A0F8XTL5"/>
<name>A0A0F8XTL5_9ZZZZ</name>
<feature type="non-terminal residue" evidence="1">
    <location>
        <position position="1"/>
    </location>
</feature>
<organism evidence="1">
    <name type="scientific">marine sediment metagenome</name>
    <dbReference type="NCBI Taxonomy" id="412755"/>
    <lineage>
        <taxon>unclassified sequences</taxon>
        <taxon>metagenomes</taxon>
        <taxon>ecological metagenomes</taxon>
    </lineage>
</organism>
<proteinExistence type="predicted"/>
<dbReference type="EMBL" id="LAZR01057259">
    <property type="protein sequence ID" value="KKK72427.1"/>
    <property type="molecule type" value="Genomic_DNA"/>
</dbReference>
<accession>A0A0F8XTL5</accession>
<gene>
    <name evidence="1" type="ORF">LCGC14_2904010</name>
</gene>